<gene>
    <name evidence="2" type="ORF">AAFF_G00123880</name>
</gene>
<dbReference type="AlphaFoldDB" id="A0AAD7RS23"/>
<keyword evidence="3" id="KW-1185">Reference proteome</keyword>
<reference evidence="2" key="1">
    <citation type="journal article" date="2023" name="Science">
        <title>Genome structures resolve the early diversification of teleost fishes.</title>
        <authorList>
            <person name="Parey E."/>
            <person name="Louis A."/>
            <person name="Montfort J."/>
            <person name="Bouchez O."/>
            <person name="Roques C."/>
            <person name="Iampietro C."/>
            <person name="Lluch J."/>
            <person name="Castinel A."/>
            <person name="Donnadieu C."/>
            <person name="Desvignes T."/>
            <person name="Floi Bucao C."/>
            <person name="Jouanno E."/>
            <person name="Wen M."/>
            <person name="Mejri S."/>
            <person name="Dirks R."/>
            <person name="Jansen H."/>
            <person name="Henkel C."/>
            <person name="Chen W.J."/>
            <person name="Zahm M."/>
            <person name="Cabau C."/>
            <person name="Klopp C."/>
            <person name="Thompson A.W."/>
            <person name="Robinson-Rechavi M."/>
            <person name="Braasch I."/>
            <person name="Lecointre G."/>
            <person name="Bobe J."/>
            <person name="Postlethwait J.H."/>
            <person name="Berthelot C."/>
            <person name="Roest Crollius H."/>
            <person name="Guiguen Y."/>
        </authorList>
    </citation>
    <scope>NUCLEOTIDE SEQUENCE</scope>
    <source>
        <strain evidence="2">NC1722</strain>
    </source>
</reference>
<accession>A0AAD7RS23</accession>
<dbReference type="Proteomes" id="UP001221898">
    <property type="component" value="Unassembled WGS sequence"/>
</dbReference>
<evidence type="ECO:0000313" key="3">
    <source>
        <dbReference type="Proteomes" id="UP001221898"/>
    </source>
</evidence>
<feature type="region of interest" description="Disordered" evidence="1">
    <location>
        <begin position="47"/>
        <end position="68"/>
    </location>
</feature>
<evidence type="ECO:0000256" key="1">
    <source>
        <dbReference type="SAM" id="MobiDB-lite"/>
    </source>
</evidence>
<protein>
    <submittedName>
        <fullName evidence="2">Uncharacterized protein</fullName>
    </submittedName>
</protein>
<comment type="caution">
    <text evidence="2">The sequence shown here is derived from an EMBL/GenBank/DDBJ whole genome shotgun (WGS) entry which is preliminary data.</text>
</comment>
<proteinExistence type="predicted"/>
<sequence>MDVDQAGGLPWLPFRTPSMQPIGNMSPRCPSENIQFQRVLLSADGSDLENGANPMGETERSVISSLRPPSSLMRRPGWVAREQSIHTPTAAFHCPEEGVPLVYFGRRIVFRIAALDLRVLWELLKDRSESKKQCF</sequence>
<evidence type="ECO:0000313" key="2">
    <source>
        <dbReference type="EMBL" id="KAJ8389182.1"/>
    </source>
</evidence>
<name>A0AAD7RS23_9TELE</name>
<dbReference type="EMBL" id="JAINUG010000186">
    <property type="protein sequence ID" value="KAJ8389182.1"/>
    <property type="molecule type" value="Genomic_DNA"/>
</dbReference>
<organism evidence="2 3">
    <name type="scientific">Aldrovandia affinis</name>
    <dbReference type="NCBI Taxonomy" id="143900"/>
    <lineage>
        <taxon>Eukaryota</taxon>
        <taxon>Metazoa</taxon>
        <taxon>Chordata</taxon>
        <taxon>Craniata</taxon>
        <taxon>Vertebrata</taxon>
        <taxon>Euteleostomi</taxon>
        <taxon>Actinopterygii</taxon>
        <taxon>Neopterygii</taxon>
        <taxon>Teleostei</taxon>
        <taxon>Notacanthiformes</taxon>
        <taxon>Halosauridae</taxon>
        <taxon>Aldrovandia</taxon>
    </lineage>
</organism>